<evidence type="ECO:0000313" key="3">
    <source>
        <dbReference type="EMBL" id="GAA0521166.1"/>
    </source>
</evidence>
<name>A0ABP3MLV9_SACER</name>
<feature type="signal peptide" evidence="2">
    <location>
        <begin position="1"/>
        <end position="24"/>
    </location>
</feature>
<feature type="region of interest" description="Disordered" evidence="1">
    <location>
        <begin position="21"/>
        <end position="55"/>
    </location>
</feature>
<proteinExistence type="predicted"/>
<protein>
    <recommendedName>
        <fullName evidence="5">DUF3558 domain-containing protein</fullName>
    </recommendedName>
</protein>
<organism evidence="3 4">
    <name type="scientific">Saccharopolyspora erythraea</name>
    <name type="common">Streptomyces erythraeus</name>
    <dbReference type="NCBI Taxonomy" id="1836"/>
    <lineage>
        <taxon>Bacteria</taxon>
        <taxon>Bacillati</taxon>
        <taxon>Actinomycetota</taxon>
        <taxon>Actinomycetes</taxon>
        <taxon>Pseudonocardiales</taxon>
        <taxon>Pseudonocardiaceae</taxon>
        <taxon>Saccharopolyspora</taxon>
    </lineage>
</organism>
<keyword evidence="4" id="KW-1185">Reference proteome</keyword>
<keyword evidence="2" id="KW-0732">Signal</keyword>
<comment type="caution">
    <text evidence="3">The sequence shown here is derived from an EMBL/GenBank/DDBJ whole genome shotgun (WGS) entry which is preliminary data.</text>
</comment>
<feature type="chain" id="PRO_5046728723" description="DUF3558 domain-containing protein" evidence="2">
    <location>
        <begin position="25"/>
        <end position="182"/>
    </location>
</feature>
<dbReference type="InterPro" id="IPR024520">
    <property type="entry name" value="DUF3558"/>
</dbReference>
<evidence type="ECO:0008006" key="5">
    <source>
        <dbReference type="Google" id="ProtNLM"/>
    </source>
</evidence>
<evidence type="ECO:0000313" key="4">
    <source>
        <dbReference type="Proteomes" id="UP001500729"/>
    </source>
</evidence>
<evidence type="ECO:0000256" key="2">
    <source>
        <dbReference type="SAM" id="SignalP"/>
    </source>
</evidence>
<dbReference type="Pfam" id="PF12079">
    <property type="entry name" value="DUF3558"/>
    <property type="match status" value="1"/>
</dbReference>
<gene>
    <name evidence="3" type="ORF">GCM10009533_20320</name>
</gene>
<feature type="compositionally biased region" description="Polar residues" evidence="1">
    <location>
        <begin position="34"/>
        <end position="53"/>
    </location>
</feature>
<dbReference type="Proteomes" id="UP001500729">
    <property type="component" value="Unassembled WGS sequence"/>
</dbReference>
<feature type="compositionally biased region" description="Gly residues" evidence="1">
    <location>
        <begin position="21"/>
        <end position="32"/>
    </location>
</feature>
<reference evidence="4" key="1">
    <citation type="journal article" date="2019" name="Int. J. Syst. Evol. Microbiol.">
        <title>The Global Catalogue of Microorganisms (GCM) 10K type strain sequencing project: providing services to taxonomists for standard genome sequencing and annotation.</title>
        <authorList>
            <consortium name="The Broad Institute Genomics Platform"/>
            <consortium name="The Broad Institute Genome Sequencing Center for Infectious Disease"/>
            <person name="Wu L."/>
            <person name="Ma J."/>
        </authorList>
    </citation>
    <scope>NUCLEOTIDE SEQUENCE [LARGE SCALE GENOMIC DNA]</scope>
    <source>
        <strain evidence="4">JCM 10303</strain>
    </source>
</reference>
<evidence type="ECO:0000256" key="1">
    <source>
        <dbReference type="SAM" id="MobiDB-lite"/>
    </source>
</evidence>
<sequence>MRKGLAAGAVLVSLVLAGCGGGGAETPPGDGGATSAQPPSETKSTRTAPQKSVSVADRCSVVSADQARAIGADQAPEERESTGFLGCDYQLGKTAEGWLVFVSATDKETMQDFAEGASDGVPTNVGGYPATQVGDERRCLLSVDVSDKGSLYINTVVSEAPVEPCGLSKQFADAALKNLPNA</sequence>
<accession>A0ABP3MLV9</accession>
<dbReference type="PROSITE" id="PS51257">
    <property type="entry name" value="PROKAR_LIPOPROTEIN"/>
    <property type="match status" value="1"/>
</dbReference>
<dbReference type="EMBL" id="BAAAGS010000010">
    <property type="protein sequence ID" value="GAA0521166.1"/>
    <property type="molecule type" value="Genomic_DNA"/>
</dbReference>